<evidence type="ECO:0000256" key="1">
    <source>
        <dbReference type="ARBA" id="ARBA00022763"/>
    </source>
</evidence>
<dbReference type="SUPFAM" id="SSF48150">
    <property type="entry name" value="DNA-glycosylase"/>
    <property type="match status" value="1"/>
</dbReference>
<dbReference type="GO" id="GO:0008725">
    <property type="term" value="F:DNA-3-methyladenine glycosylase activity"/>
    <property type="evidence" value="ECO:0007669"/>
    <property type="project" value="TreeGrafter"/>
</dbReference>
<dbReference type="PANTHER" id="PTHR43003:SF6">
    <property type="entry name" value="DNA GLYCOSYLASE"/>
    <property type="match status" value="1"/>
</dbReference>
<dbReference type="GO" id="GO:0032131">
    <property type="term" value="F:alkylated DNA binding"/>
    <property type="evidence" value="ECO:0007669"/>
    <property type="project" value="TreeGrafter"/>
</dbReference>
<dbReference type="AlphaFoldDB" id="A0AA90NFE8"/>
<dbReference type="InterPro" id="IPR051912">
    <property type="entry name" value="Alkylbase_DNA_Glycosylase/TA"/>
</dbReference>
<dbReference type="Proteomes" id="UP001178281">
    <property type="component" value="Unassembled WGS sequence"/>
</dbReference>
<evidence type="ECO:0000313" key="4">
    <source>
        <dbReference type="Proteomes" id="UP001178281"/>
    </source>
</evidence>
<reference evidence="3" key="1">
    <citation type="submission" date="2023-08" db="EMBL/GenBank/DDBJ databases">
        <title>The draft genome of Tsukamurella strandjordii strain 050030.</title>
        <authorList>
            <person name="Zhao F."/>
            <person name="Feng Y."/>
            <person name="Zong Z."/>
        </authorList>
    </citation>
    <scope>NUCLEOTIDE SEQUENCE</scope>
    <source>
        <strain evidence="3">050030</strain>
    </source>
</reference>
<dbReference type="GO" id="GO:0006285">
    <property type="term" value="P:base-excision repair, AP site formation"/>
    <property type="evidence" value="ECO:0007669"/>
    <property type="project" value="TreeGrafter"/>
</dbReference>
<accession>A0AA90NFE8</accession>
<protein>
    <submittedName>
        <fullName evidence="3">3-methyladenine DNA glycosylase</fullName>
    </submittedName>
</protein>
<dbReference type="Gene3D" id="1.10.340.30">
    <property type="entry name" value="Hypothetical protein, domain 2"/>
    <property type="match status" value="1"/>
</dbReference>
<dbReference type="GO" id="GO:0006307">
    <property type="term" value="P:DNA alkylation repair"/>
    <property type="evidence" value="ECO:0007669"/>
    <property type="project" value="TreeGrafter"/>
</dbReference>
<organism evidence="3 4">
    <name type="scientific">Tsukamurella strandjordii</name>
    <dbReference type="NCBI Taxonomy" id="147577"/>
    <lineage>
        <taxon>Bacteria</taxon>
        <taxon>Bacillati</taxon>
        <taxon>Actinomycetota</taxon>
        <taxon>Actinomycetes</taxon>
        <taxon>Mycobacteriales</taxon>
        <taxon>Tsukamurellaceae</taxon>
        <taxon>Tsukamurella</taxon>
    </lineage>
</organism>
<keyword evidence="4" id="KW-1185">Reference proteome</keyword>
<evidence type="ECO:0000313" key="3">
    <source>
        <dbReference type="EMBL" id="MDP0398143.1"/>
    </source>
</evidence>
<proteinExistence type="predicted"/>
<dbReference type="EMBL" id="JAUTIX010000003">
    <property type="protein sequence ID" value="MDP0398143.1"/>
    <property type="molecule type" value="Genomic_DNA"/>
</dbReference>
<dbReference type="GO" id="GO:0005737">
    <property type="term" value="C:cytoplasm"/>
    <property type="evidence" value="ECO:0007669"/>
    <property type="project" value="TreeGrafter"/>
</dbReference>
<sequence length="293" mass="32022">MTSERTWQPGHLLDLHGTVGVLRRGPRDPTYVRTPDDAIWRAVHTPDGPGTIRIRQVAGTVTAQAWGSGAHWLLDHAPALAGADDDPSALIPRHDVIARAIAASPGLRLTRTDRVWEALVPAVLEQKVVGAEAWRAWRYLVRRAGTPAPGPEQGAPELWVPPRREDWAAVPSWEWHRAGVEPVRMRTIIGASAVAVEHRAERLAALPGIGPWTVAEVTGRAHGDPDAVPVGDYHLPRVVGMGLVGEALDDAGMLEALAPYAGQRGRVIRLLSRAGVDRERRGPRVSVRDYRRW</sequence>
<evidence type="ECO:0000256" key="2">
    <source>
        <dbReference type="ARBA" id="ARBA00023204"/>
    </source>
</evidence>
<name>A0AA90NFE8_9ACTN</name>
<gene>
    <name evidence="3" type="ORF">Q7X28_09405</name>
</gene>
<dbReference type="InterPro" id="IPR011257">
    <property type="entry name" value="DNA_glycosylase"/>
</dbReference>
<dbReference type="RefSeq" id="WP_305111100.1">
    <property type="nucleotide sequence ID" value="NZ_JAUTIX010000003.1"/>
</dbReference>
<dbReference type="GO" id="GO:0032993">
    <property type="term" value="C:protein-DNA complex"/>
    <property type="evidence" value="ECO:0007669"/>
    <property type="project" value="TreeGrafter"/>
</dbReference>
<keyword evidence="1" id="KW-0227">DNA damage</keyword>
<keyword evidence="2" id="KW-0234">DNA repair</keyword>
<dbReference type="PANTHER" id="PTHR43003">
    <property type="entry name" value="DNA-3-METHYLADENINE GLYCOSYLASE"/>
    <property type="match status" value="1"/>
</dbReference>
<dbReference type="GO" id="GO:0043916">
    <property type="term" value="F:DNA-7-methylguanine glycosylase activity"/>
    <property type="evidence" value="ECO:0007669"/>
    <property type="project" value="TreeGrafter"/>
</dbReference>
<comment type="caution">
    <text evidence="3">The sequence shown here is derived from an EMBL/GenBank/DDBJ whole genome shotgun (WGS) entry which is preliminary data.</text>
</comment>